<evidence type="ECO:0000256" key="3">
    <source>
        <dbReference type="ARBA" id="ARBA00023163"/>
    </source>
</evidence>
<evidence type="ECO:0000259" key="5">
    <source>
        <dbReference type="PROSITE" id="PS51464"/>
    </source>
</evidence>
<protein>
    <submittedName>
        <fullName evidence="6">MurR/RpiR family transcriptional regulator</fullName>
    </submittedName>
</protein>
<dbReference type="InterPro" id="IPR035472">
    <property type="entry name" value="RpiR-like_SIS"/>
</dbReference>
<dbReference type="InterPro" id="IPR001347">
    <property type="entry name" value="SIS_dom"/>
</dbReference>
<dbReference type="AlphaFoldDB" id="A0A9D1ZNA8"/>
<evidence type="ECO:0000256" key="1">
    <source>
        <dbReference type="ARBA" id="ARBA00023015"/>
    </source>
</evidence>
<evidence type="ECO:0000313" key="7">
    <source>
        <dbReference type="Proteomes" id="UP000824013"/>
    </source>
</evidence>
<dbReference type="PROSITE" id="PS51464">
    <property type="entry name" value="SIS"/>
    <property type="match status" value="1"/>
</dbReference>
<reference evidence="6" key="2">
    <citation type="submission" date="2021-04" db="EMBL/GenBank/DDBJ databases">
        <authorList>
            <person name="Gilroy R."/>
        </authorList>
    </citation>
    <scope>NUCLEOTIDE SEQUENCE</scope>
    <source>
        <strain evidence="6">3204</strain>
    </source>
</reference>
<dbReference type="GO" id="GO:0003700">
    <property type="term" value="F:DNA-binding transcription factor activity"/>
    <property type="evidence" value="ECO:0007669"/>
    <property type="project" value="InterPro"/>
</dbReference>
<gene>
    <name evidence="6" type="ORF">H9820_06020</name>
</gene>
<dbReference type="Proteomes" id="UP000824013">
    <property type="component" value="Unassembled WGS sequence"/>
</dbReference>
<dbReference type="PROSITE" id="PS51071">
    <property type="entry name" value="HTH_RPIR"/>
    <property type="match status" value="1"/>
</dbReference>
<sequence length="298" mass="34478">MSLIQELEEISVTEINAKKYIAEFLLKEKEHINKYSMQQIADQTFTSKSTLFRFAQNLNYSGWKEFMQTFLKEIDYINKHYSNIDPNLPFLAGESSQSIVEKLTEIQIESIRNTADLIDYEMLNLAVDRILNASRNIVLFGISPNNLMGQLLRRKLNSIGIILTIANTDENGMLASGLNKGDCAILVSYSGNNKSREPMRFLELLKKNHVNLIAITSAENNYLRENVDCCLTISSREKLYSKIGNFTTEESILHIFNLIYACLFSRNFIHNYNYKVKNSENFEYRRNASLFDIQEKRD</sequence>
<feature type="domain" description="SIS" evidence="5">
    <location>
        <begin position="126"/>
        <end position="269"/>
    </location>
</feature>
<reference evidence="6" key="1">
    <citation type="journal article" date="2021" name="PeerJ">
        <title>Extensive microbial diversity within the chicken gut microbiome revealed by metagenomics and culture.</title>
        <authorList>
            <person name="Gilroy R."/>
            <person name="Ravi A."/>
            <person name="Getino M."/>
            <person name="Pursley I."/>
            <person name="Horton D.L."/>
            <person name="Alikhan N.F."/>
            <person name="Baker D."/>
            <person name="Gharbi K."/>
            <person name="Hall N."/>
            <person name="Watson M."/>
            <person name="Adriaenssens E.M."/>
            <person name="Foster-Nyarko E."/>
            <person name="Jarju S."/>
            <person name="Secka A."/>
            <person name="Antonio M."/>
            <person name="Oren A."/>
            <person name="Chaudhuri R.R."/>
            <person name="La Ragione R."/>
            <person name="Hildebrand F."/>
            <person name="Pallen M.J."/>
        </authorList>
    </citation>
    <scope>NUCLEOTIDE SEQUENCE</scope>
    <source>
        <strain evidence="6">3204</strain>
    </source>
</reference>
<dbReference type="Gene3D" id="1.10.10.10">
    <property type="entry name" value="Winged helix-like DNA-binding domain superfamily/Winged helix DNA-binding domain"/>
    <property type="match status" value="1"/>
</dbReference>
<dbReference type="GO" id="GO:0097367">
    <property type="term" value="F:carbohydrate derivative binding"/>
    <property type="evidence" value="ECO:0007669"/>
    <property type="project" value="InterPro"/>
</dbReference>
<comment type="caution">
    <text evidence="6">The sequence shown here is derived from an EMBL/GenBank/DDBJ whole genome shotgun (WGS) entry which is preliminary data.</text>
</comment>
<accession>A0A9D1ZNA8</accession>
<feature type="domain" description="HTH rpiR-type" evidence="4">
    <location>
        <begin position="1"/>
        <end position="77"/>
    </location>
</feature>
<organism evidence="6 7">
    <name type="scientific">Candidatus Companilactobacillus pullicola</name>
    <dbReference type="NCBI Taxonomy" id="2838523"/>
    <lineage>
        <taxon>Bacteria</taxon>
        <taxon>Bacillati</taxon>
        <taxon>Bacillota</taxon>
        <taxon>Bacilli</taxon>
        <taxon>Lactobacillales</taxon>
        <taxon>Lactobacillaceae</taxon>
        <taxon>Companilactobacillus</taxon>
    </lineage>
</organism>
<dbReference type="GO" id="GO:0003677">
    <property type="term" value="F:DNA binding"/>
    <property type="evidence" value="ECO:0007669"/>
    <property type="project" value="UniProtKB-KW"/>
</dbReference>
<evidence type="ECO:0000259" key="4">
    <source>
        <dbReference type="PROSITE" id="PS51071"/>
    </source>
</evidence>
<keyword evidence="1" id="KW-0805">Transcription regulation</keyword>
<dbReference type="Pfam" id="PF01418">
    <property type="entry name" value="HTH_6"/>
    <property type="match status" value="1"/>
</dbReference>
<dbReference type="InterPro" id="IPR047640">
    <property type="entry name" value="RpiR-like"/>
</dbReference>
<proteinExistence type="predicted"/>
<evidence type="ECO:0000313" key="6">
    <source>
        <dbReference type="EMBL" id="HIY92486.1"/>
    </source>
</evidence>
<dbReference type="SUPFAM" id="SSF46689">
    <property type="entry name" value="Homeodomain-like"/>
    <property type="match status" value="1"/>
</dbReference>
<dbReference type="CDD" id="cd05013">
    <property type="entry name" value="SIS_RpiR"/>
    <property type="match status" value="1"/>
</dbReference>
<evidence type="ECO:0000256" key="2">
    <source>
        <dbReference type="ARBA" id="ARBA00023125"/>
    </source>
</evidence>
<dbReference type="InterPro" id="IPR000281">
    <property type="entry name" value="HTH_RpiR"/>
</dbReference>
<name>A0A9D1ZNA8_9LACO</name>
<dbReference type="InterPro" id="IPR036388">
    <property type="entry name" value="WH-like_DNA-bd_sf"/>
</dbReference>
<dbReference type="Pfam" id="PF01380">
    <property type="entry name" value="SIS"/>
    <property type="match status" value="1"/>
</dbReference>
<dbReference type="Gene3D" id="3.40.50.10490">
    <property type="entry name" value="Glucose-6-phosphate isomerase like protein, domain 1"/>
    <property type="match status" value="1"/>
</dbReference>
<dbReference type="SUPFAM" id="SSF53697">
    <property type="entry name" value="SIS domain"/>
    <property type="match status" value="1"/>
</dbReference>
<dbReference type="InterPro" id="IPR046348">
    <property type="entry name" value="SIS_dom_sf"/>
</dbReference>
<keyword evidence="3" id="KW-0804">Transcription</keyword>
<dbReference type="InterPro" id="IPR009057">
    <property type="entry name" value="Homeodomain-like_sf"/>
</dbReference>
<dbReference type="EMBL" id="DXCM01000035">
    <property type="protein sequence ID" value="HIY92486.1"/>
    <property type="molecule type" value="Genomic_DNA"/>
</dbReference>
<dbReference type="PANTHER" id="PTHR30514">
    <property type="entry name" value="GLUCOKINASE"/>
    <property type="match status" value="1"/>
</dbReference>
<dbReference type="GO" id="GO:1901135">
    <property type="term" value="P:carbohydrate derivative metabolic process"/>
    <property type="evidence" value="ECO:0007669"/>
    <property type="project" value="InterPro"/>
</dbReference>
<dbReference type="PANTHER" id="PTHR30514:SF10">
    <property type="entry name" value="MURR_RPIR FAMILY TRANSCRIPTIONAL REGULATOR"/>
    <property type="match status" value="1"/>
</dbReference>
<keyword evidence="2" id="KW-0238">DNA-binding</keyword>